<comment type="caution">
    <text evidence="2">The sequence shown here is derived from an EMBL/GenBank/DDBJ whole genome shotgun (WGS) entry which is preliminary data.</text>
</comment>
<evidence type="ECO:0000313" key="3">
    <source>
        <dbReference type="Proteomes" id="UP001254165"/>
    </source>
</evidence>
<reference evidence="2 3" key="1">
    <citation type="submission" date="2023-07" db="EMBL/GenBank/DDBJ databases">
        <title>Novel species of Thermanaerothrix with wide hydrolytic capabilities.</title>
        <authorList>
            <person name="Zayulina K.S."/>
            <person name="Podosokorskaya O.A."/>
            <person name="Elcheninov A.G."/>
        </authorList>
    </citation>
    <scope>NUCLEOTIDE SEQUENCE [LARGE SCALE GENOMIC DNA]</scope>
    <source>
        <strain evidence="2 3">4228-RoL</strain>
    </source>
</reference>
<proteinExistence type="predicted"/>
<sequence>MGEIQIKRYNNRKLYDTVNRCYVTLEDIAGYIANGDAVRVVDHESGQDLTTMTLAQVIVDQERRLGGLIPRALLTRLIRIGEARLEDLGESLQAFLAPQEFVNRHIRLRLERLKARGALSEEEFEQWLISLLDPDIANPVEVSHETALSLPEKHGAEIEHLWRELEALERAVDALACSPKA</sequence>
<organism evidence="2 3">
    <name type="scientific">Thermanaerothrix solaris</name>
    <dbReference type="NCBI Taxonomy" id="3058434"/>
    <lineage>
        <taxon>Bacteria</taxon>
        <taxon>Bacillati</taxon>
        <taxon>Chloroflexota</taxon>
        <taxon>Anaerolineae</taxon>
        <taxon>Anaerolineales</taxon>
        <taxon>Anaerolineaceae</taxon>
        <taxon>Thermanaerothrix</taxon>
    </lineage>
</organism>
<feature type="domain" description="PHA accumulation regulator DNA-binding N-terminal" evidence="1">
    <location>
        <begin position="6"/>
        <end position="63"/>
    </location>
</feature>
<dbReference type="GO" id="GO:0003677">
    <property type="term" value="F:DNA binding"/>
    <property type="evidence" value="ECO:0007669"/>
    <property type="project" value="UniProtKB-KW"/>
</dbReference>
<dbReference type="Proteomes" id="UP001254165">
    <property type="component" value="Unassembled WGS sequence"/>
</dbReference>
<keyword evidence="3" id="KW-1185">Reference proteome</keyword>
<dbReference type="InterPro" id="IPR012909">
    <property type="entry name" value="PHA_DNA-bd_N"/>
</dbReference>
<name>A0ABU3NIQ3_9CHLR</name>
<dbReference type="RefSeq" id="WP_315623199.1">
    <property type="nucleotide sequence ID" value="NZ_JAUHMF010000001.1"/>
</dbReference>
<protein>
    <submittedName>
        <fullName evidence="2">Polyhydroxyalkanoate synthesis regulator DNA-binding domain-containing protein</fullName>
    </submittedName>
</protein>
<keyword evidence="2" id="KW-0238">DNA-binding</keyword>
<dbReference type="Pfam" id="PF07879">
    <property type="entry name" value="PHB_acc_N"/>
    <property type="match status" value="1"/>
</dbReference>
<evidence type="ECO:0000259" key="1">
    <source>
        <dbReference type="Pfam" id="PF07879"/>
    </source>
</evidence>
<dbReference type="EMBL" id="JAUHMF010000001">
    <property type="protein sequence ID" value="MDT8896724.1"/>
    <property type="molecule type" value="Genomic_DNA"/>
</dbReference>
<evidence type="ECO:0000313" key="2">
    <source>
        <dbReference type="EMBL" id="MDT8896724.1"/>
    </source>
</evidence>
<gene>
    <name evidence="2" type="ORF">QYE77_00470</name>
</gene>
<accession>A0ABU3NIQ3</accession>